<dbReference type="Pfam" id="PF25116">
    <property type="entry name" value="CBM87_Agd3"/>
    <property type="match status" value="1"/>
</dbReference>
<dbReference type="InterPro" id="IPR056827">
    <property type="entry name" value="CBM87_Agd3"/>
</dbReference>
<dbReference type="Pfam" id="PF25115">
    <property type="entry name" value="Agd3_CE"/>
    <property type="match status" value="1"/>
</dbReference>
<keyword evidence="6" id="KW-1185">Reference proteome</keyword>
<accession>A0AA39ZAK5</accession>
<comment type="caution">
    <text evidence="5">The sequence shown here is derived from an EMBL/GenBank/DDBJ whole genome shotgun (WGS) entry which is preliminary data.</text>
</comment>
<dbReference type="Proteomes" id="UP001174997">
    <property type="component" value="Unassembled WGS sequence"/>
</dbReference>
<evidence type="ECO:0008006" key="7">
    <source>
        <dbReference type="Google" id="ProtNLM"/>
    </source>
</evidence>
<feature type="signal peptide" evidence="1">
    <location>
        <begin position="1"/>
        <end position="19"/>
    </location>
</feature>
<organism evidence="5 6">
    <name type="scientific">Cercophora samala</name>
    <dbReference type="NCBI Taxonomy" id="330535"/>
    <lineage>
        <taxon>Eukaryota</taxon>
        <taxon>Fungi</taxon>
        <taxon>Dikarya</taxon>
        <taxon>Ascomycota</taxon>
        <taxon>Pezizomycotina</taxon>
        <taxon>Sordariomycetes</taxon>
        <taxon>Sordariomycetidae</taxon>
        <taxon>Sordariales</taxon>
        <taxon>Lasiosphaeriaceae</taxon>
        <taxon>Cercophora</taxon>
    </lineage>
</organism>
<evidence type="ECO:0000313" key="6">
    <source>
        <dbReference type="Proteomes" id="UP001174997"/>
    </source>
</evidence>
<dbReference type="AlphaFoldDB" id="A0AA39ZAK5"/>
<protein>
    <recommendedName>
        <fullName evidence="7">Extracellular serine-rich protein</fullName>
    </recommendedName>
</protein>
<dbReference type="PANTHER" id="PTHR31002">
    <property type="entry name" value="SERIPAUPERIN"/>
    <property type="match status" value="1"/>
</dbReference>
<feature type="chain" id="PRO_5041304254" description="Extracellular serine-rich protein" evidence="1">
    <location>
        <begin position="20"/>
        <end position="692"/>
    </location>
</feature>
<dbReference type="Pfam" id="PF25117">
    <property type="entry name" value="Agd3_C"/>
    <property type="match status" value="1"/>
</dbReference>
<dbReference type="InterPro" id="IPR056825">
    <property type="entry name" value="Agd3_C"/>
</dbReference>
<evidence type="ECO:0000259" key="3">
    <source>
        <dbReference type="Pfam" id="PF25116"/>
    </source>
</evidence>
<dbReference type="InterPro" id="IPR050788">
    <property type="entry name" value="Yeast_SRP1/TIP1_CWP"/>
</dbReference>
<evidence type="ECO:0000259" key="2">
    <source>
        <dbReference type="Pfam" id="PF25115"/>
    </source>
</evidence>
<gene>
    <name evidence="5" type="ORF">QBC41DRAFT_140979</name>
</gene>
<feature type="domain" description="Agd3 CBM87" evidence="3">
    <location>
        <begin position="29"/>
        <end position="244"/>
    </location>
</feature>
<evidence type="ECO:0000259" key="4">
    <source>
        <dbReference type="Pfam" id="PF25117"/>
    </source>
</evidence>
<reference evidence="5" key="1">
    <citation type="submission" date="2023-06" db="EMBL/GenBank/DDBJ databases">
        <title>Genome-scale phylogeny and comparative genomics of the fungal order Sordariales.</title>
        <authorList>
            <consortium name="Lawrence Berkeley National Laboratory"/>
            <person name="Hensen N."/>
            <person name="Bonometti L."/>
            <person name="Westerberg I."/>
            <person name="Brannstrom I.O."/>
            <person name="Guillou S."/>
            <person name="Cros-Aarteil S."/>
            <person name="Calhoun S."/>
            <person name="Haridas S."/>
            <person name="Kuo A."/>
            <person name="Mondo S."/>
            <person name="Pangilinan J."/>
            <person name="Riley R."/>
            <person name="Labutti K."/>
            <person name="Andreopoulos B."/>
            <person name="Lipzen A."/>
            <person name="Chen C."/>
            <person name="Yanf M."/>
            <person name="Daum C."/>
            <person name="Ng V."/>
            <person name="Clum A."/>
            <person name="Steindorff A."/>
            <person name="Ohm R."/>
            <person name="Martin F."/>
            <person name="Silar P."/>
            <person name="Natvig D."/>
            <person name="Lalanne C."/>
            <person name="Gautier V."/>
            <person name="Ament-Velasquez S.L."/>
            <person name="Kruys A."/>
            <person name="Hutchinson M.I."/>
            <person name="Powell A.J."/>
            <person name="Barry K."/>
            <person name="Miller A.N."/>
            <person name="Grigoriev I.V."/>
            <person name="Debuchy R."/>
            <person name="Gladieux P."/>
            <person name="Thoren M.H."/>
            <person name="Johannesson H."/>
        </authorList>
    </citation>
    <scope>NUCLEOTIDE SEQUENCE</scope>
    <source>
        <strain evidence="5">CBS 307.81</strain>
    </source>
</reference>
<feature type="domain" description="Agd3 deacetylase" evidence="2">
    <location>
        <begin position="258"/>
        <end position="621"/>
    </location>
</feature>
<evidence type="ECO:0000313" key="5">
    <source>
        <dbReference type="EMBL" id="KAK0667294.1"/>
    </source>
</evidence>
<dbReference type="InterPro" id="IPR056826">
    <property type="entry name" value="Agd3_CE"/>
</dbReference>
<sequence length="692" mass="75033">MLFRRAAAVLGGILALGQGACVKAALSTSNTILVLARDAASAGSATSGLQGYGIPYEVLLVPETGATLPTLNSSASSGNYGGFIVLSELAYNLPGGWGSAITPAQWQTIYNYQTTFGARMVRLDVFPSTDLGVTLAVPNAGCCNAGVEQLVSISSTTDFPTANIKTGAGVSTQGLWHYPATIINSTLAKQVATFAPSSDGTFTTTTTAAIINDYGRRKQMVWFMSWATDWAQGPNFLQHAYIHWLTRGVFLGKRKIYLSTQVDDMHLATGLYRPVNTEFRARVSDMVQHATWQTDLNSRLPAGSSYFVEIAHNGNGDIENAITQPGGTTTCSPNEPVWYDTPPDTPLEFQKPLGTGTNVWPSSWTTYPWSLTCAKLDPLATWFNTNPNTFAHLSHTFTHLELNNATYSDADKEIKFNKAWLQQLGLWTSNKISQAGLVPPAITGLHNGDVIRAWWDNGIRYVVGDNTRPPLRHPSNSFWPRISNVADNGYAGLTIIPRWATTIYYNCDTAFCTTQEWIDTSGGSGTFANLINDARAVNTRYLLGLHHDPFMFHQANMRTGDVDSYTVGPVTGNLSLLQIWVEVIAQEMIRLTNWPIVTKKHDDIGKLFVDRQTLDNCAPKLRYNYATNGNSITSVTVTANGNSCSVPVPVTVKGGATGSGTTVDAVGSEPPIYWTTLNGSARTLTLSTPVAI</sequence>
<proteinExistence type="predicted"/>
<dbReference type="EMBL" id="JAULSY010000075">
    <property type="protein sequence ID" value="KAK0667294.1"/>
    <property type="molecule type" value="Genomic_DNA"/>
</dbReference>
<evidence type="ECO:0000256" key="1">
    <source>
        <dbReference type="SAM" id="SignalP"/>
    </source>
</evidence>
<keyword evidence="1" id="KW-0732">Signal</keyword>
<dbReference type="PANTHER" id="PTHR31002:SF34">
    <property type="entry name" value="CELL WALL PROTEIN CWP1-RELATED"/>
    <property type="match status" value="1"/>
</dbReference>
<name>A0AA39ZAK5_9PEZI</name>
<feature type="domain" description="Agd3 C-terminal" evidence="4">
    <location>
        <begin position="625"/>
        <end position="690"/>
    </location>
</feature>